<dbReference type="EMBL" id="JAHMHR010000017">
    <property type="protein sequence ID" value="KAK1676452.1"/>
    <property type="molecule type" value="Genomic_DNA"/>
</dbReference>
<evidence type="ECO:0000313" key="2">
    <source>
        <dbReference type="Proteomes" id="UP001224890"/>
    </source>
</evidence>
<keyword evidence="2" id="KW-1185">Reference proteome</keyword>
<comment type="caution">
    <text evidence="1">The sequence shown here is derived from an EMBL/GenBank/DDBJ whole genome shotgun (WGS) entry which is preliminary data.</text>
</comment>
<name>A0AAJ0AM70_9PEZI</name>
<organism evidence="1 2">
    <name type="scientific">Colletotrichum godetiae</name>
    <dbReference type="NCBI Taxonomy" id="1209918"/>
    <lineage>
        <taxon>Eukaryota</taxon>
        <taxon>Fungi</taxon>
        <taxon>Dikarya</taxon>
        <taxon>Ascomycota</taxon>
        <taxon>Pezizomycotina</taxon>
        <taxon>Sordariomycetes</taxon>
        <taxon>Hypocreomycetidae</taxon>
        <taxon>Glomerellales</taxon>
        <taxon>Glomerellaceae</taxon>
        <taxon>Colletotrichum</taxon>
        <taxon>Colletotrichum acutatum species complex</taxon>
    </lineage>
</organism>
<reference evidence="1" key="1">
    <citation type="submission" date="2021-06" db="EMBL/GenBank/DDBJ databases">
        <title>Comparative genomics, transcriptomics and evolutionary studies reveal genomic signatures of adaptation to plant cell wall in hemibiotrophic fungi.</title>
        <authorList>
            <consortium name="DOE Joint Genome Institute"/>
            <person name="Baroncelli R."/>
            <person name="Diaz J.F."/>
            <person name="Benocci T."/>
            <person name="Peng M."/>
            <person name="Battaglia E."/>
            <person name="Haridas S."/>
            <person name="Andreopoulos W."/>
            <person name="Labutti K."/>
            <person name="Pangilinan J."/>
            <person name="Floch G.L."/>
            <person name="Makela M.R."/>
            <person name="Henrissat B."/>
            <person name="Grigoriev I.V."/>
            <person name="Crouch J.A."/>
            <person name="De Vries R.P."/>
            <person name="Sukno S.A."/>
            <person name="Thon M.R."/>
        </authorList>
    </citation>
    <scope>NUCLEOTIDE SEQUENCE</scope>
    <source>
        <strain evidence="1">CBS 193.32</strain>
    </source>
</reference>
<sequence length="317" mass="35711">MCQPTDPYSWYRPAPLETLDRKDSLDSLDKPVLYSCGRTPFKILAKIRGNELPLSRAGLSRVLFFPKHTSKVTHLPIYEVSNTYNEAVKDAPLGSGMYKTNMMFMRRPKGDGTDSNVEFFIDVAPDQSFVTIQQRSVVLGEGFAIKITLPAEQQEESVLEISGLGRFNVRVSRFQPTRMNKSKPSLSTFRQYPALSMVSKDHPGMQWQLRPQDPGCLCYYLTETDQRNADGETKPPVIAVYHYAGGHPHHPVDHSEGVLLLPEIRDSQREMVAIALVFLLLWRMRDLDCPLENTSLSKVLGNFGLRKKSGSDGNSSM</sequence>
<evidence type="ECO:0000313" key="1">
    <source>
        <dbReference type="EMBL" id="KAK1676452.1"/>
    </source>
</evidence>
<dbReference type="GeneID" id="85449857"/>
<dbReference type="AlphaFoldDB" id="A0AAJ0AM70"/>
<accession>A0AAJ0AM70</accession>
<proteinExistence type="predicted"/>
<protein>
    <submittedName>
        <fullName evidence="1">Uncharacterized protein</fullName>
    </submittedName>
</protein>
<dbReference type="Proteomes" id="UP001224890">
    <property type="component" value="Unassembled WGS sequence"/>
</dbReference>
<dbReference type="RefSeq" id="XP_060430455.1">
    <property type="nucleotide sequence ID" value="XM_060565331.1"/>
</dbReference>
<gene>
    <name evidence="1" type="ORF">BDP55DRAFT_104650</name>
</gene>